<evidence type="ECO:0000259" key="1">
    <source>
        <dbReference type="PROSITE" id="PS50404"/>
    </source>
</evidence>
<dbReference type="AlphaFoldDB" id="A0A3Q2H8H5"/>
<dbReference type="SUPFAM" id="SSF52833">
    <property type="entry name" value="Thioredoxin-like"/>
    <property type="match status" value="1"/>
</dbReference>
<dbReference type="Gene3D" id="3.40.30.10">
    <property type="entry name" value="Glutaredoxin"/>
    <property type="match status" value="1"/>
</dbReference>
<dbReference type="InterPro" id="IPR004045">
    <property type="entry name" value="Glutathione_S-Trfase_N"/>
</dbReference>
<reference evidence="2 3" key="1">
    <citation type="journal article" date="2009" name="Science">
        <title>Genome sequence, comparative analysis, and population genetics of the domestic horse.</title>
        <authorList>
            <consortium name="Broad Institute Genome Sequencing Platform"/>
            <consortium name="Broad Institute Whole Genome Assembly Team"/>
            <person name="Wade C.M."/>
            <person name="Giulotto E."/>
            <person name="Sigurdsson S."/>
            <person name="Zoli M."/>
            <person name="Gnerre S."/>
            <person name="Imsland F."/>
            <person name="Lear T.L."/>
            <person name="Adelson D.L."/>
            <person name="Bailey E."/>
            <person name="Bellone R.R."/>
            <person name="Bloecker H."/>
            <person name="Distl O."/>
            <person name="Edgar R.C."/>
            <person name="Garber M."/>
            <person name="Leeb T."/>
            <person name="Mauceli E."/>
            <person name="MacLeod J.N."/>
            <person name="Penedo M.C.T."/>
            <person name="Raison J.M."/>
            <person name="Sharpe T."/>
            <person name="Vogel J."/>
            <person name="Andersson L."/>
            <person name="Antczak D.F."/>
            <person name="Biagi T."/>
            <person name="Binns M.M."/>
            <person name="Chowdhary B.P."/>
            <person name="Coleman S.J."/>
            <person name="Della Valle G."/>
            <person name="Fryc S."/>
            <person name="Guerin G."/>
            <person name="Hasegawa T."/>
            <person name="Hill E.W."/>
            <person name="Jurka J."/>
            <person name="Kiialainen A."/>
            <person name="Lindgren G."/>
            <person name="Liu J."/>
            <person name="Magnani E."/>
            <person name="Mickelson J.R."/>
            <person name="Murray J."/>
            <person name="Nergadze S.G."/>
            <person name="Onofrio R."/>
            <person name="Pedroni S."/>
            <person name="Piras M.F."/>
            <person name="Raudsepp T."/>
            <person name="Rocchi M."/>
            <person name="Roeed K.H."/>
            <person name="Ryder O.A."/>
            <person name="Searle S."/>
            <person name="Skow L."/>
            <person name="Swinburne J.E."/>
            <person name="Syvaenen A.C."/>
            <person name="Tozaki T."/>
            <person name="Valberg S.J."/>
            <person name="Vaudin M."/>
            <person name="White J.R."/>
            <person name="Zody M.C."/>
            <person name="Lander E.S."/>
            <person name="Lindblad-Toh K."/>
        </authorList>
    </citation>
    <scope>NUCLEOTIDE SEQUENCE [LARGE SCALE GENOMIC DNA]</scope>
    <source>
        <strain evidence="2 3">Thoroughbred</strain>
    </source>
</reference>
<keyword evidence="3" id="KW-1185">Reference proteome</keyword>
<evidence type="ECO:0000313" key="3">
    <source>
        <dbReference type="Proteomes" id="UP000002281"/>
    </source>
</evidence>
<dbReference type="Proteomes" id="UP000002281">
    <property type="component" value="Chromosome 20"/>
</dbReference>
<dbReference type="PROSITE" id="PS50404">
    <property type="entry name" value="GST_NTER"/>
    <property type="match status" value="1"/>
</dbReference>
<dbReference type="Bgee" id="ENSECAG00000039093">
    <property type="expression patterns" value="Expressed in liver and 20 other cell types or tissues"/>
</dbReference>
<reference evidence="2" key="2">
    <citation type="submission" date="2025-08" db="UniProtKB">
        <authorList>
            <consortium name="Ensembl"/>
        </authorList>
    </citation>
    <scope>IDENTIFICATION</scope>
    <source>
        <strain evidence="2">Thoroughbred</strain>
    </source>
</reference>
<evidence type="ECO:0000313" key="2">
    <source>
        <dbReference type="Ensembl" id="ENSECAP00000030220.1"/>
    </source>
</evidence>
<reference evidence="2" key="3">
    <citation type="submission" date="2025-09" db="UniProtKB">
        <authorList>
            <consortium name="Ensembl"/>
        </authorList>
    </citation>
    <scope>IDENTIFICATION</scope>
    <source>
        <strain evidence="2">Thoroughbred</strain>
    </source>
</reference>
<dbReference type="ExpressionAtlas" id="A0A3Q2H8H5">
    <property type="expression patterns" value="baseline"/>
</dbReference>
<organism evidence="2 3">
    <name type="scientific">Equus caballus</name>
    <name type="common">Horse</name>
    <dbReference type="NCBI Taxonomy" id="9796"/>
    <lineage>
        <taxon>Eukaryota</taxon>
        <taxon>Metazoa</taxon>
        <taxon>Chordata</taxon>
        <taxon>Craniata</taxon>
        <taxon>Vertebrata</taxon>
        <taxon>Euteleostomi</taxon>
        <taxon>Mammalia</taxon>
        <taxon>Eutheria</taxon>
        <taxon>Laurasiatheria</taxon>
        <taxon>Perissodactyla</taxon>
        <taxon>Equidae</taxon>
        <taxon>Equus</taxon>
    </lineage>
</organism>
<dbReference type="InterPro" id="IPR036249">
    <property type="entry name" value="Thioredoxin-like_sf"/>
</dbReference>
<sequence length="30" mass="3402">MAAKPMLHYFNGRGRMEPIRWLLAAAGVED</sequence>
<dbReference type="GeneTree" id="ENSGT00940000154526"/>
<dbReference type="SMR" id="A0A3Q2H8H5"/>
<name>A0A3Q2H8H5_HORSE</name>
<accession>A0A3Q2H8H5</accession>
<proteinExistence type="predicted"/>
<gene>
    <name evidence="2" type="primary">LOC100271875</name>
</gene>
<feature type="domain" description="GST N-terminal" evidence="1">
    <location>
        <begin position="3"/>
        <end position="30"/>
    </location>
</feature>
<dbReference type="Ensembl" id="ENSECAT00000046247.2">
    <property type="protein sequence ID" value="ENSECAP00000030220.1"/>
    <property type="gene ID" value="ENSECAG00000055342.1"/>
</dbReference>
<protein>
    <recommendedName>
        <fullName evidence="1">GST N-terminal domain-containing protein</fullName>
    </recommendedName>
</protein>